<evidence type="ECO:0000256" key="2">
    <source>
        <dbReference type="ARBA" id="ARBA00054873"/>
    </source>
</evidence>
<dbReference type="InterPro" id="IPR017870">
    <property type="entry name" value="FeS_cluster_insertion_CS"/>
</dbReference>
<reference evidence="6 7" key="1">
    <citation type="journal article" date="2019" name="Fungal Biol. Biotechnol.">
        <title>Draft genome sequence of fastidious pathogen Ceratobasidium theobromae, which causes vascular-streak dieback in Theobroma cacao.</title>
        <authorList>
            <person name="Ali S.S."/>
            <person name="Asman A."/>
            <person name="Shao J."/>
            <person name="Firmansyah A.P."/>
            <person name="Susilo A.W."/>
            <person name="Rosmana A."/>
            <person name="McMahon P."/>
            <person name="Junaid M."/>
            <person name="Guest D."/>
            <person name="Kheng T.Y."/>
            <person name="Meinhardt L.W."/>
            <person name="Bailey B.A."/>
        </authorList>
    </citation>
    <scope>NUCLEOTIDE SEQUENCE [LARGE SCALE GENOMIC DNA]</scope>
    <source>
        <strain evidence="6 7">CT2</strain>
    </source>
</reference>
<dbReference type="Proteomes" id="UP000383932">
    <property type="component" value="Unassembled WGS sequence"/>
</dbReference>
<comment type="caution">
    <text evidence="6">The sequence shown here is derived from an EMBL/GenBank/DDBJ whole genome shotgun (WGS) entry which is preliminary data.</text>
</comment>
<dbReference type="GO" id="GO:0005739">
    <property type="term" value="C:mitochondrion"/>
    <property type="evidence" value="ECO:0007669"/>
    <property type="project" value="TreeGrafter"/>
</dbReference>
<dbReference type="InterPro" id="IPR035903">
    <property type="entry name" value="HesB-like_dom_sf"/>
</dbReference>
<dbReference type="GO" id="GO:0016226">
    <property type="term" value="P:iron-sulfur cluster assembly"/>
    <property type="evidence" value="ECO:0007669"/>
    <property type="project" value="InterPro"/>
</dbReference>
<name>A0A5N5QRQ4_9AGAM</name>
<dbReference type="AlphaFoldDB" id="A0A5N5QRQ4"/>
<gene>
    <name evidence="6" type="ORF">CTheo_2248</name>
</gene>
<evidence type="ECO:0000259" key="5">
    <source>
        <dbReference type="Pfam" id="PF01521"/>
    </source>
</evidence>
<dbReference type="GO" id="GO:0051537">
    <property type="term" value="F:2 iron, 2 sulfur cluster binding"/>
    <property type="evidence" value="ECO:0007669"/>
    <property type="project" value="TreeGrafter"/>
</dbReference>
<dbReference type="SUPFAM" id="SSF89360">
    <property type="entry name" value="HesB-like domain"/>
    <property type="match status" value="1"/>
</dbReference>
<accession>A0A5N5QRQ4</accession>
<dbReference type="InterPro" id="IPR016092">
    <property type="entry name" value="ATAP"/>
</dbReference>
<comment type="similarity">
    <text evidence="1">Belongs to the HesB/IscA family.</text>
</comment>
<dbReference type="EMBL" id="SSOP01000022">
    <property type="protein sequence ID" value="KAB5594318.1"/>
    <property type="molecule type" value="Genomic_DNA"/>
</dbReference>
<evidence type="ECO:0000256" key="4">
    <source>
        <dbReference type="SAM" id="MobiDB-lite"/>
    </source>
</evidence>
<dbReference type="InterPro" id="IPR000361">
    <property type="entry name" value="ATAP_core_dom"/>
</dbReference>
<evidence type="ECO:0000313" key="7">
    <source>
        <dbReference type="Proteomes" id="UP000383932"/>
    </source>
</evidence>
<organism evidence="6 7">
    <name type="scientific">Ceratobasidium theobromae</name>
    <dbReference type="NCBI Taxonomy" id="1582974"/>
    <lineage>
        <taxon>Eukaryota</taxon>
        <taxon>Fungi</taxon>
        <taxon>Dikarya</taxon>
        <taxon>Basidiomycota</taxon>
        <taxon>Agaricomycotina</taxon>
        <taxon>Agaricomycetes</taxon>
        <taxon>Cantharellales</taxon>
        <taxon>Ceratobasidiaceae</taxon>
        <taxon>Ceratobasidium</taxon>
    </lineage>
</organism>
<evidence type="ECO:0000313" key="6">
    <source>
        <dbReference type="EMBL" id="KAB5594318.1"/>
    </source>
</evidence>
<dbReference type="InterPro" id="IPR050322">
    <property type="entry name" value="Fe-S_cluster_asmbl/transfer"/>
</dbReference>
<dbReference type="PROSITE" id="PS01152">
    <property type="entry name" value="HESB"/>
    <property type="match status" value="1"/>
</dbReference>
<evidence type="ECO:0000256" key="1">
    <source>
        <dbReference type="ARBA" id="ARBA00006718"/>
    </source>
</evidence>
<dbReference type="Pfam" id="PF01521">
    <property type="entry name" value="Fe-S_biosyn"/>
    <property type="match status" value="1"/>
</dbReference>
<evidence type="ECO:0000256" key="3">
    <source>
        <dbReference type="ARBA" id="ARBA00071673"/>
    </source>
</evidence>
<keyword evidence="7" id="KW-1185">Reference proteome</keyword>
<dbReference type="NCBIfam" id="TIGR00049">
    <property type="entry name" value="iron-sulfur cluster assembly accessory protein"/>
    <property type="match status" value="1"/>
</dbReference>
<dbReference type="Gene3D" id="2.60.300.12">
    <property type="entry name" value="HesB-like domain"/>
    <property type="match status" value="1"/>
</dbReference>
<proteinExistence type="inferred from homology"/>
<dbReference type="FunFam" id="2.60.300.12:FF:000001">
    <property type="entry name" value="Iron-binding protein IscA"/>
    <property type="match status" value="1"/>
</dbReference>
<comment type="function">
    <text evidence="2">Involved in the assembly of mitochondrial and cytoplasmic iron-sulfur proteins. Probably involved in the binding of an intermediate of Fe/S cluster assembly.</text>
</comment>
<sequence length="186" mass="20466">MAYLLARAPLRLRAPISQACRLQHTMFGREQLLANSPPVVKPAIPDRNTSVAHAPQTAGPKPPPPTPTREKPKLRATKAALTLTPEAVRRLKQLLSGPTPQLIRVGVRNKGCAGMSYHLEYVEKPGKFDEVVEQDDVKVLIDSKALFSIIGSEMDWHEDRMSSKFVFNNPNIVDACGCGESFNVVT</sequence>
<protein>
    <recommendedName>
        <fullName evidence="3">Iron-sulfur assembly protein 1</fullName>
    </recommendedName>
</protein>
<feature type="region of interest" description="Disordered" evidence="4">
    <location>
        <begin position="38"/>
        <end position="73"/>
    </location>
</feature>
<dbReference type="OrthoDB" id="333486at2759"/>
<feature type="domain" description="Core" evidence="5">
    <location>
        <begin position="81"/>
        <end position="180"/>
    </location>
</feature>
<dbReference type="PANTHER" id="PTHR10072:SF41">
    <property type="entry name" value="IRON-SULFUR CLUSTER ASSEMBLY 1 HOMOLOG, MITOCHONDRIAL"/>
    <property type="match status" value="1"/>
</dbReference>
<dbReference type="PANTHER" id="PTHR10072">
    <property type="entry name" value="IRON-SULFUR CLUSTER ASSEMBLY PROTEIN"/>
    <property type="match status" value="1"/>
</dbReference>